<evidence type="ECO:0000259" key="3">
    <source>
        <dbReference type="PROSITE" id="PS51957"/>
    </source>
</evidence>
<dbReference type="OrthoDB" id="774557at2759"/>
<gene>
    <name evidence="4" type="ORF">LSTR_LSTR013722</name>
</gene>
<evidence type="ECO:0000313" key="4">
    <source>
        <dbReference type="EMBL" id="RZF45827.1"/>
    </source>
</evidence>
<evidence type="ECO:0000256" key="1">
    <source>
        <dbReference type="PROSITE-ProRule" id="PRU01302"/>
    </source>
</evidence>
<dbReference type="SMR" id="A0A482XJJ4"/>
<protein>
    <recommendedName>
        <fullName evidence="3">LIM interaction domain-containing protein</fullName>
    </recommendedName>
</protein>
<proteinExistence type="inferred from homology"/>
<dbReference type="GO" id="GO:0030274">
    <property type="term" value="F:LIM domain binding"/>
    <property type="evidence" value="ECO:0007669"/>
    <property type="project" value="UniProtKB-UniRule"/>
</dbReference>
<dbReference type="AlphaFoldDB" id="A0A482XJJ4"/>
<dbReference type="InterPro" id="IPR041363">
    <property type="entry name" value="LID"/>
</dbReference>
<feature type="compositionally biased region" description="Pro residues" evidence="2">
    <location>
        <begin position="174"/>
        <end position="186"/>
    </location>
</feature>
<dbReference type="Gene3D" id="2.10.110.10">
    <property type="entry name" value="Cysteine Rich Protein"/>
    <property type="match status" value="1"/>
</dbReference>
<feature type="domain" description="LIM interaction" evidence="3">
    <location>
        <begin position="115"/>
        <end position="154"/>
    </location>
</feature>
<dbReference type="STRING" id="195883.A0A482XJJ4"/>
<keyword evidence="5" id="KW-1185">Reference proteome</keyword>
<comment type="similarity">
    <text evidence="1">Belongs to the LDB family.</text>
</comment>
<feature type="compositionally biased region" description="Basic and acidic residues" evidence="2">
    <location>
        <begin position="215"/>
        <end position="225"/>
    </location>
</feature>
<reference evidence="4 5" key="1">
    <citation type="journal article" date="2017" name="Gigascience">
        <title>Genome sequence of the small brown planthopper, Laodelphax striatellus.</title>
        <authorList>
            <person name="Zhu J."/>
            <person name="Jiang F."/>
            <person name="Wang X."/>
            <person name="Yang P."/>
            <person name="Bao Y."/>
            <person name="Zhao W."/>
            <person name="Wang W."/>
            <person name="Lu H."/>
            <person name="Wang Q."/>
            <person name="Cui N."/>
            <person name="Li J."/>
            <person name="Chen X."/>
            <person name="Luo L."/>
            <person name="Yu J."/>
            <person name="Kang L."/>
            <person name="Cui F."/>
        </authorList>
    </citation>
    <scope>NUCLEOTIDE SEQUENCE [LARGE SCALE GENOMIC DNA]</scope>
    <source>
        <strain evidence="4">Lst14</strain>
    </source>
</reference>
<name>A0A482XJJ4_LAOST</name>
<dbReference type="Pfam" id="PF17916">
    <property type="entry name" value="LID"/>
    <property type="match status" value="1"/>
</dbReference>
<sequence>MWATNHKNQCELCVILEPMQELMSRHKAYALSPRDCLKTTLFQKWQRMVAPPERLLLSSRSGQFTSGPSAILYCYTLSSSEAHLRNVCVGNDCDLKTATLRTMTLLCIGRALCPDVMVVGEPSLMGGEFGDEDERLITRLENTQYDAAAVGAAGPANHASAMGGGGGDPHHDGGPPPPTGGPPPPSFNDSPGGGGGGPNSWGGGGPPPPTGPPSQEDKKSPAVSQ</sequence>
<accession>A0A482XJJ4</accession>
<dbReference type="InParanoid" id="A0A482XJJ4"/>
<evidence type="ECO:0000256" key="2">
    <source>
        <dbReference type="SAM" id="MobiDB-lite"/>
    </source>
</evidence>
<feature type="region of interest" description="Disordered" evidence="2">
    <location>
        <begin position="156"/>
        <end position="225"/>
    </location>
</feature>
<dbReference type="Proteomes" id="UP000291343">
    <property type="component" value="Unassembled WGS sequence"/>
</dbReference>
<evidence type="ECO:0000313" key="5">
    <source>
        <dbReference type="Proteomes" id="UP000291343"/>
    </source>
</evidence>
<feature type="compositionally biased region" description="Gly residues" evidence="2">
    <location>
        <begin position="191"/>
        <end position="204"/>
    </location>
</feature>
<organism evidence="4 5">
    <name type="scientific">Laodelphax striatellus</name>
    <name type="common">Small brown planthopper</name>
    <name type="synonym">Delphax striatella</name>
    <dbReference type="NCBI Taxonomy" id="195883"/>
    <lineage>
        <taxon>Eukaryota</taxon>
        <taxon>Metazoa</taxon>
        <taxon>Ecdysozoa</taxon>
        <taxon>Arthropoda</taxon>
        <taxon>Hexapoda</taxon>
        <taxon>Insecta</taxon>
        <taxon>Pterygota</taxon>
        <taxon>Neoptera</taxon>
        <taxon>Paraneoptera</taxon>
        <taxon>Hemiptera</taxon>
        <taxon>Auchenorrhyncha</taxon>
        <taxon>Fulgoroidea</taxon>
        <taxon>Delphacidae</taxon>
        <taxon>Criomorphinae</taxon>
        <taxon>Laodelphax</taxon>
    </lineage>
</organism>
<dbReference type="PROSITE" id="PS51957">
    <property type="entry name" value="LID"/>
    <property type="match status" value="1"/>
</dbReference>
<comment type="caution">
    <text evidence="4">The sequence shown here is derived from an EMBL/GenBank/DDBJ whole genome shotgun (WGS) entry which is preliminary data.</text>
</comment>
<dbReference type="EMBL" id="QKKF02007925">
    <property type="protein sequence ID" value="RZF45827.1"/>
    <property type="molecule type" value="Genomic_DNA"/>
</dbReference>